<dbReference type="Pfam" id="PF13439">
    <property type="entry name" value="Glyco_transf_4"/>
    <property type="match status" value="1"/>
</dbReference>
<evidence type="ECO:0000259" key="3">
    <source>
        <dbReference type="Pfam" id="PF13439"/>
    </source>
</evidence>
<proteinExistence type="predicted"/>
<dbReference type="PANTHER" id="PTHR46401:SF2">
    <property type="entry name" value="GLYCOSYLTRANSFERASE WBBK-RELATED"/>
    <property type="match status" value="1"/>
</dbReference>
<dbReference type="AlphaFoldDB" id="A0AA42HWS7"/>
<dbReference type="CDD" id="cd03811">
    <property type="entry name" value="GT4_GT28_WabH-like"/>
    <property type="match status" value="1"/>
</dbReference>
<reference evidence="4" key="1">
    <citation type="submission" date="2022-09" db="EMBL/GenBank/DDBJ databases">
        <title>Intensive care unit water sources are persistently colonized with multi-drug resistant bacteria and are the site of extensive horizontal gene transfer of antibiotic resistance genes.</title>
        <authorList>
            <person name="Diorio-Toth L."/>
        </authorList>
    </citation>
    <scope>NUCLEOTIDE SEQUENCE</scope>
    <source>
        <strain evidence="4">GD04130</strain>
    </source>
</reference>
<evidence type="ECO:0000256" key="1">
    <source>
        <dbReference type="ARBA" id="ARBA00022679"/>
    </source>
</evidence>
<feature type="domain" description="Glycosyl transferase family 1" evidence="2">
    <location>
        <begin position="190"/>
        <end position="338"/>
    </location>
</feature>
<sequence length="358" mass="41106">MKKVLFFLPNFMHGGAEGVIVDVCNYFSSNNIKVVLVVANNRGPLKSKINDNVKIICLNEYFWISFISLSKIIGLEKPEYILTTMKECSFIACLAKSISLNNSELIIREANTVSLEKKFENKLKQKIKNFFCYQSYRFADRIIVLSQTMRSDLIKELPFLVNKNINVINNPVDIQNIKVLAEEEIPVDELKIIQGRDFFINVARLDPQKNYEFLIDALCEYKKRGNDFVFFAIGQGSLKDFLKAKVVALGLEKNFYFIGYRSNPFKYMYRADVFILPSHFEGLSNSLIQATALGVPALYSDSQTSSKEWVEKHNVGISYKYNDVNDFLINLEKLKSKGKHIINLEDLNTLSSYLNLIK</sequence>
<evidence type="ECO:0000313" key="5">
    <source>
        <dbReference type="Proteomes" id="UP001158297"/>
    </source>
</evidence>
<dbReference type="PANTHER" id="PTHR46401">
    <property type="entry name" value="GLYCOSYLTRANSFERASE WBBK-RELATED"/>
    <property type="match status" value="1"/>
</dbReference>
<comment type="caution">
    <text evidence="4">The sequence shown here is derived from an EMBL/GenBank/DDBJ whole genome shotgun (WGS) entry which is preliminary data.</text>
</comment>
<dbReference type="Proteomes" id="UP001158297">
    <property type="component" value="Unassembled WGS sequence"/>
</dbReference>
<dbReference type="RefSeq" id="WP_279860000.1">
    <property type="nucleotide sequence ID" value="NZ_JAODZU010000007.1"/>
</dbReference>
<dbReference type="Gene3D" id="3.40.50.2000">
    <property type="entry name" value="Glycogen Phosphorylase B"/>
    <property type="match status" value="2"/>
</dbReference>
<dbReference type="InterPro" id="IPR028098">
    <property type="entry name" value="Glyco_trans_4-like_N"/>
</dbReference>
<evidence type="ECO:0000313" key="4">
    <source>
        <dbReference type="EMBL" id="MDH0363112.1"/>
    </source>
</evidence>
<gene>
    <name evidence="4" type="ORF">N7330_08585</name>
</gene>
<dbReference type="Pfam" id="PF00534">
    <property type="entry name" value="Glycos_transf_1"/>
    <property type="match status" value="1"/>
</dbReference>
<accession>A0AA42HWS7</accession>
<dbReference type="EMBL" id="JAODZU010000007">
    <property type="protein sequence ID" value="MDH0363112.1"/>
    <property type="molecule type" value="Genomic_DNA"/>
</dbReference>
<dbReference type="SUPFAM" id="SSF53756">
    <property type="entry name" value="UDP-Glycosyltransferase/glycogen phosphorylase"/>
    <property type="match status" value="1"/>
</dbReference>
<name>A0AA42HWS7_9BURK</name>
<dbReference type="GO" id="GO:0016757">
    <property type="term" value="F:glycosyltransferase activity"/>
    <property type="evidence" value="ECO:0007669"/>
    <property type="project" value="InterPro"/>
</dbReference>
<dbReference type="InterPro" id="IPR001296">
    <property type="entry name" value="Glyco_trans_1"/>
</dbReference>
<keyword evidence="1" id="KW-0808">Transferase</keyword>
<feature type="domain" description="Glycosyltransferase subfamily 4-like N-terminal" evidence="3">
    <location>
        <begin position="14"/>
        <end position="175"/>
    </location>
</feature>
<protein>
    <submittedName>
        <fullName evidence="4">Glycosyltransferase</fullName>
    </submittedName>
</protein>
<organism evidence="4 5">
    <name type="scientific">Comamonas aquatica</name>
    <dbReference type="NCBI Taxonomy" id="225991"/>
    <lineage>
        <taxon>Bacteria</taxon>
        <taxon>Pseudomonadati</taxon>
        <taxon>Pseudomonadota</taxon>
        <taxon>Betaproteobacteria</taxon>
        <taxon>Burkholderiales</taxon>
        <taxon>Comamonadaceae</taxon>
        <taxon>Comamonas</taxon>
    </lineage>
</organism>
<evidence type="ECO:0000259" key="2">
    <source>
        <dbReference type="Pfam" id="PF00534"/>
    </source>
</evidence>